<comment type="caution">
    <text evidence="1">The sequence shown here is derived from an EMBL/GenBank/DDBJ whole genome shotgun (WGS) entry which is preliminary data.</text>
</comment>
<protein>
    <submittedName>
        <fullName evidence="1">Unnamed protein product</fullName>
    </submittedName>
</protein>
<name>A0A9W6XAD5_9STRA</name>
<proteinExistence type="predicted"/>
<keyword evidence="2" id="KW-1185">Reference proteome</keyword>
<gene>
    <name evidence="1" type="ORF">Plil01_001472300</name>
</gene>
<reference evidence="1" key="1">
    <citation type="submission" date="2023-04" db="EMBL/GenBank/DDBJ databases">
        <title>Phytophthora lilii NBRC 32176.</title>
        <authorList>
            <person name="Ichikawa N."/>
            <person name="Sato H."/>
            <person name="Tonouchi N."/>
        </authorList>
    </citation>
    <scope>NUCLEOTIDE SEQUENCE</scope>
    <source>
        <strain evidence="1">NBRC 32176</strain>
    </source>
</reference>
<evidence type="ECO:0000313" key="2">
    <source>
        <dbReference type="Proteomes" id="UP001165083"/>
    </source>
</evidence>
<accession>A0A9W6XAD5</accession>
<dbReference type="EMBL" id="BSXW01001195">
    <property type="protein sequence ID" value="GMF34553.1"/>
    <property type="molecule type" value="Genomic_DNA"/>
</dbReference>
<dbReference type="AlphaFoldDB" id="A0A9W6XAD5"/>
<sequence>MGFDGSGRSGVFVDCRKVFGPVWRWNRDAGSAAWWYTCDINVAGDAADTDVGKKVAAAVSRQEDRTWCTTFFISASHEGQQPITVKQPIAGVINPGTNLKTRWLNTLRPHTRFFVEGLPRLFTSQNKQLKKRKGSSRSDQHREPTALLPKGYITYARTLLCKYVFDRQTSSSEKRKHSVVSSTGCRVQINAVLRKVSEEYQVVVTGTGGQHNHLKEKRIFKHYFKNRRINDPNLLANVDEMRKSGASAKGILFYLREMSSKILYRTSLIHVSCSIESKWAKLKHVLKKNMDMAECVGTLLLLQHICEDDYESELLRVGTRLLPTNADITTLDTKSRNELEKLANIASTHAFKITCVRGDHQYKLNL</sequence>
<evidence type="ECO:0000313" key="1">
    <source>
        <dbReference type="EMBL" id="GMF34553.1"/>
    </source>
</evidence>
<dbReference type="OrthoDB" id="95019at2759"/>
<organism evidence="1 2">
    <name type="scientific">Phytophthora lilii</name>
    <dbReference type="NCBI Taxonomy" id="2077276"/>
    <lineage>
        <taxon>Eukaryota</taxon>
        <taxon>Sar</taxon>
        <taxon>Stramenopiles</taxon>
        <taxon>Oomycota</taxon>
        <taxon>Peronosporomycetes</taxon>
        <taxon>Peronosporales</taxon>
        <taxon>Peronosporaceae</taxon>
        <taxon>Phytophthora</taxon>
    </lineage>
</organism>
<dbReference type="Proteomes" id="UP001165083">
    <property type="component" value="Unassembled WGS sequence"/>
</dbReference>